<gene>
    <name evidence="2" type="ORF">C0Q70_01315</name>
</gene>
<proteinExistence type="predicted"/>
<sequence>MQVAQGFSLIGVLCFACSACSQSSSETDGNLSVIEQLVVNHLHNRNGTSTEIGIVYTPSTPAPENINCFVEVPTTTRVGGRCIQLGSIRGRSSRNSPWACQAGVHLAITQECQRSRARPRSGRRRGGSG</sequence>
<accession>A0A2T7PZ45</accession>
<keyword evidence="1" id="KW-0732">Signal</keyword>
<dbReference type="AlphaFoldDB" id="A0A2T7PZ45"/>
<dbReference type="OrthoDB" id="6156797at2759"/>
<feature type="chain" id="PRO_5015724734" evidence="1">
    <location>
        <begin position="22"/>
        <end position="129"/>
    </location>
</feature>
<dbReference type="EMBL" id="PZQS01000001">
    <property type="protein sequence ID" value="PVD38695.1"/>
    <property type="molecule type" value="Genomic_DNA"/>
</dbReference>
<comment type="caution">
    <text evidence="2">The sequence shown here is derived from an EMBL/GenBank/DDBJ whole genome shotgun (WGS) entry which is preliminary data.</text>
</comment>
<name>A0A2T7PZ45_POMCA</name>
<organism evidence="2 3">
    <name type="scientific">Pomacea canaliculata</name>
    <name type="common">Golden apple snail</name>
    <dbReference type="NCBI Taxonomy" id="400727"/>
    <lineage>
        <taxon>Eukaryota</taxon>
        <taxon>Metazoa</taxon>
        <taxon>Spiralia</taxon>
        <taxon>Lophotrochozoa</taxon>
        <taxon>Mollusca</taxon>
        <taxon>Gastropoda</taxon>
        <taxon>Caenogastropoda</taxon>
        <taxon>Architaenioglossa</taxon>
        <taxon>Ampullarioidea</taxon>
        <taxon>Ampullariidae</taxon>
        <taxon>Pomacea</taxon>
    </lineage>
</organism>
<evidence type="ECO:0000256" key="1">
    <source>
        <dbReference type="SAM" id="SignalP"/>
    </source>
</evidence>
<reference evidence="2 3" key="1">
    <citation type="submission" date="2018-04" db="EMBL/GenBank/DDBJ databases">
        <title>The genome of golden apple snail Pomacea canaliculata provides insight into stress tolerance and invasive adaptation.</title>
        <authorList>
            <person name="Liu C."/>
            <person name="Liu B."/>
            <person name="Ren Y."/>
            <person name="Zhang Y."/>
            <person name="Wang H."/>
            <person name="Li S."/>
            <person name="Jiang F."/>
            <person name="Yin L."/>
            <person name="Zhang G."/>
            <person name="Qian W."/>
            <person name="Fan W."/>
        </authorList>
    </citation>
    <scope>NUCLEOTIDE SEQUENCE [LARGE SCALE GENOMIC DNA]</scope>
    <source>
        <strain evidence="2">SZHN2017</strain>
        <tissue evidence="2">Muscle</tissue>
    </source>
</reference>
<evidence type="ECO:0000313" key="3">
    <source>
        <dbReference type="Proteomes" id="UP000245119"/>
    </source>
</evidence>
<dbReference type="Proteomes" id="UP000245119">
    <property type="component" value="Linkage Group LG1"/>
</dbReference>
<protein>
    <submittedName>
        <fullName evidence="2">Uncharacterized protein</fullName>
    </submittedName>
</protein>
<feature type="signal peptide" evidence="1">
    <location>
        <begin position="1"/>
        <end position="21"/>
    </location>
</feature>
<evidence type="ECO:0000313" key="2">
    <source>
        <dbReference type="EMBL" id="PVD38695.1"/>
    </source>
</evidence>
<keyword evidence="3" id="KW-1185">Reference proteome</keyword>